<dbReference type="AlphaFoldDB" id="A0AAN7TQ91"/>
<gene>
    <name evidence="10" type="ORF">LTR62_006627</name>
</gene>
<organism evidence="10 11">
    <name type="scientific">Meristemomyces frigidus</name>
    <dbReference type="NCBI Taxonomy" id="1508187"/>
    <lineage>
        <taxon>Eukaryota</taxon>
        <taxon>Fungi</taxon>
        <taxon>Dikarya</taxon>
        <taxon>Ascomycota</taxon>
        <taxon>Pezizomycotina</taxon>
        <taxon>Dothideomycetes</taxon>
        <taxon>Dothideomycetidae</taxon>
        <taxon>Mycosphaerellales</taxon>
        <taxon>Teratosphaeriaceae</taxon>
        <taxon>Meristemomyces</taxon>
    </lineage>
</organism>
<feature type="compositionally biased region" description="Polar residues" evidence="8">
    <location>
        <begin position="510"/>
        <end position="524"/>
    </location>
</feature>
<dbReference type="InterPro" id="IPR056764">
    <property type="entry name" value="LbH_EIF2B3/5"/>
</dbReference>
<dbReference type="SUPFAM" id="SSF48371">
    <property type="entry name" value="ARM repeat"/>
    <property type="match status" value="1"/>
</dbReference>
<dbReference type="EMBL" id="JAVRRL010000006">
    <property type="protein sequence ID" value="KAK5116906.1"/>
    <property type="molecule type" value="Genomic_DNA"/>
</dbReference>
<dbReference type="Gene3D" id="2.160.10.10">
    <property type="entry name" value="Hexapeptide repeat proteins"/>
    <property type="match status" value="2"/>
</dbReference>
<evidence type="ECO:0000256" key="7">
    <source>
        <dbReference type="ARBA" id="ARBA00046432"/>
    </source>
</evidence>
<evidence type="ECO:0000256" key="2">
    <source>
        <dbReference type="ARBA" id="ARBA00007878"/>
    </source>
</evidence>
<dbReference type="InterPro" id="IPR035543">
    <property type="entry name" value="eIF-2B_epsilon_N"/>
</dbReference>
<sequence length="707" mass="78896">MAPKSKKNAKGGKSEDGEKEAPLQAVVHLDAFEERFLPFTLERPRCLLTLANTPLIEYTLEWLASVGVEEVYLYSGNHTDLVEEYLNTSRWTKATSPFAVELIRSTSTSIGDNMRNLDQKEIMKGDFLSVYGDIVANIPIDAALRGHKVRREKNKNAIMTMILREAGDDHRTKDQHMRRCFVIDPVTDRCIHYEQVRPRHSPRLNIPDEVLKDHTDIDMREDLLDCGIDICTPDALAQWSDSFDWKMPRKDFVHGVLQDYETFGRTIHTHILTNGYAARANTLRTYNAVSKDVISRWAYPYTPDMNLVADQSYQLGRGVVYKEGGVILARSSTVGKKTVLGKATSVGDGSLITNSVIGRRCVIGKRVRIDGAYIWDDVSIGDDTVINTAIIANEVSIGRKCEIKRGALLSYGVRVADGTVIKEDTRLTRTKRKRDHDNDEKLDRDPTDTTIVGNSGSGFELLLDEEEDEVISALRLGLQDTDLTLDDTPDISSLDSGPDSETDPSHHPRTQSFASNASSETASTRHAAADFHTEASTSIFDALASHQDPDNIQLELQALRLSSNAEDSHVRRAVAVAFGRYTSHLVETSEGKKKSVNEAVKASIPGNMRLITSCVRAPAEQAEFLLFLQTDLVHRPQGNKILVFVANLLAENDVLDGEGLKLWWEDPRGKANEGLEKVRRETEQVVEIMGEDDEDDGEESEEESEEE</sequence>
<comment type="subcellular location">
    <subcellularLocation>
        <location evidence="1">Cytoplasm</location>
        <location evidence="1">Cytosol</location>
    </subcellularLocation>
</comment>
<evidence type="ECO:0000256" key="8">
    <source>
        <dbReference type="SAM" id="MobiDB-lite"/>
    </source>
</evidence>
<dbReference type="CDD" id="cd11558">
    <property type="entry name" value="W2_eIF2B_epsilon"/>
    <property type="match status" value="1"/>
</dbReference>
<dbReference type="GO" id="GO:0003743">
    <property type="term" value="F:translation initiation factor activity"/>
    <property type="evidence" value="ECO:0007669"/>
    <property type="project" value="TreeGrafter"/>
</dbReference>
<dbReference type="InterPro" id="IPR003307">
    <property type="entry name" value="W2_domain"/>
</dbReference>
<dbReference type="SUPFAM" id="SSF53448">
    <property type="entry name" value="Nucleotide-diphospho-sugar transferases"/>
    <property type="match status" value="1"/>
</dbReference>
<feature type="domain" description="W2" evidence="9">
    <location>
        <begin position="525"/>
        <end position="699"/>
    </location>
</feature>
<comment type="subunit">
    <text evidence="7">Component of the translation initiation factor 2B (eIF2B) complex which is a heterodecamer of two sets of five different subunits: alpha, beta, gamma, delta and epsilon. Subunits alpha, beta and delta comprise a regulatory subcomplex and subunits epsilon and gamma comprise a catalytic subcomplex. Within the complex, the hexameric regulatory complex resides at the center, with the two heterodimeric catalytic subcomplexes bound on opposite sides.</text>
</comment>
<dbReference type="Gene3D" id="1.25.40.180">
    <property type="match status" value="1"/>
</dbReference>
<feature type="compositionally biased region" description="Basic and acidic residues" evidence="8">
    <location>
        <begin position="435"/>
        <end position="447"/>
    </location>
</feature>
<dbReference type="InterPro" id="IPR051956">
    <property type="entry name" value="eIF2B_epsilon"/>
</dbReference>
<feature type="compositionally biased region" description="Acidic residues" evidence="8">
    <location>
        <begin position="689"/>
        <end position="707"/>
    </location>
</feature>
<dbReference type="GO" id="GO:0005829">
    <property type="term" value="C:cytosol"/>
    <property type="evidence" value="ECO:0007669"/>
    <property type="project" value="UniProtKB-SubCell"/>
</dbReference>
<dbReference type="Proteomes" id="UP001310890">
    <property type="component" value="Unassembled WGS sequence"/>
</dbReference>
<proteinExistence type="inferred from homology"/>
<evidence type="ECO:0000256" key="4">
    <source>
        <dbReference type="ARBA" id="ARBA00022540"/>
    </source>
</evidence>
<reference evidence="10" key="1">
    <citation type="submission" date="2023-08" db="EMBL/GenBank/DDBJ databases">
        <title>Black Yeasts Isolated from many extreme environments.</title>
        <authorList>
            <person name="Coleine C."/>
            <person name="Stajich J.E."/>
            <person name="Selbmann L."/>
        </authorList>
    </citation>
    <scope>NUCLEOTIDE SEQUENCE</scope>
    <source>
        <strain evidence="10">CCFEE 5401</strain>
    </source>
</reference>
<dbReference type="GO" id="GO:0005851">
    <property type="term" value="C:eukaryotic translation initiation factor 2B complex"/>
    <property type="evidence" value="ECO:0007669"/>
    <property type="project" value="TreeGrafter"/>
</dbReference>
<dbReference type="InterPro" id="IPR044123">
    <property type="entry name" value="W2_eIF2B_epsilon"/>
</dbReference>
<keyword evidence="4" id="KW-0648">Protein biosynthesis</keyword>
<keyword evidence="4" id="KW-0396">Initiation factor</keyword>
<keyword evidence="3" id="KW-0963">Cytoplasm</keyword>
<name>A0AAN7TQ91_9PEZI</name>
<evidence type="ECO:0000313" key="11">
    <source>
        <dbReference type="Proteomes" id="UP001310890"/>
    </source>
</evidence>
<feature type="region of interest" description="Disordered" evidence="8">
    <location>
        <begin position="687"/>
        <end position="707"/>
    </location>
</feature>
<evidence type="ECO:0000256" key="5">
    <source>
        <dbReference type="ARBA" id="ARBA00044144"/>
    </source>
</evidence>
<protein>
    <recommendedName>
        <fullName evidence="5">Translation initiation factor eIF2B subunit epsilon</fullName>
    </recommendedName>
    <alternativeName>
        <fullName evidence="6">eIF2B GDP-GTP exchange factor subunit epsilon</fullName>
    </alternativeName>
</protein>
<evidence type="ECO:0000313" key="10">
    <source>
        <dbReference type="EMBL" id="KAK5116906.1"/>
    </source>
</evidence>
<comment type="similarity">
    <text evidence="2">Belongs to the eIF-2B gamma/epsilon subunits family.</text>
</comment>
<dbReference type="FunFam" id="3.90.550.10:FF:000066">
    <property type="entry name" value="Translation initiation factor eIF-2B subunit epsilon"/>
    <property type="match status" value="1"/>
</dbReference>
<evidence type="ECO:0000256" key="6">
    <source>
        <dbReference type="ARBA" id="ARBA00044345"/>
    </source>
</evidence>
<dbReference type="PROSITE" id="PS51363">
    <property type="entry name" value="W2"/>
    <property type="match status" value="1"/>
</dbReference>
<feature type="region of interest" description="Disordered" evidence="8">
    <location>
        <begin position="485"/>
        <end position="529"/>
    </location>
</feature>
<dbReference type="InterPro" id="IPR029044">
    <property type="entry name" value="Nucleotide-diphossugar_trans"/>
</dbReference>
<dbReference type="Pfam" id="PF25084">
    <property type="entry name" value="LbH_EIF2B"/>
    <property type="match status" value="1"/>
</dbReference>
<comment type="caution">
    <text evidence="10">The sequence shown here is derived from an EMBL/GenBank/DDBJ whole genome shotgun (WGS) entry which is preliminary data.</text>
</comment>
<evidence type="ECO:0000256" key="1">
    <source>
        <dbReference type="ARBA" id="ARBA00004514"/>
    </source>
</evidence>
<feature type="compositionally biased region" description="Basic residues" evidence="8">
    <location>
        <begin position="1"/>
        <end position="10"/>
    </location>
</feature>
<dbReference type="Gene3D" id="3.90.550.10">
    <property type="entry name" value="Spore Coat Polysaccharide Biosynthesis Protein SpsA, Chain A"/>
    <property type="match status" value="1"/>
</dbReference>
<evidence type="ECO:0000256" key="3">
    <source>
        <dbReference type="ARBA" id="ARBA00022490"/>
    </source>
</evidence>
<evidence type="ECO:0000259" key="9">
    <source>
        <dbReference type="PROSITE" id="PS51363"/>
    </source>
</evidence>
<dbReference type="Pfam" id="PF02020">
    <property type="entry name" value="W2"/>
    <property type="match status" value="1"/>
</dbReference>
<feature type="region of interest" description="Disordered" evidence="8">
    <location>
        <begin position="1"/>
        <end position="20"/>
    </location>
</feature>
<dbReference type="GO" id="GO:0031369">
    <property type="term" value="F:translation initiation factor binding"/>
    <property type="evidence" value="ECO:0007669"/>
    <property type="project" value="InterPro"/>
</dbReference>
<dbReference type="CDD" id="cd04197">
    <property type="entry name" value="eIF-2B_epsilon_N"/>
    <property type="match status" value="1"/>
</dbReference>
<feature type="region of interest" description="Disordered" evidence="8">
    <location>
        <begin position="429"/>
        <end position="455"/>
    </location>
</feature>
<dbReference type="InterPro" id="IPR016024">
    <property type="entry name" value="ARM-type_fold"/>
</dbReference>
<dbReference type="GO" id="GO:0005085">
    <property type="term" value="F:guanyl-nucleotide exchange factor activity"/>
    <property type="evidence" value="ECO:0007669"/>
    <property type="project" value="InterPro"/>
</dbReference>
<dbReference type="CDD" id="cd05787">
    <property type="entry name" value="LbH_eIF2B_epsilon"/>
    <property type="match status" value="1"/>
</dbReference>
<dbReference type="PANTHER" id="PTHR45887:SF1">
    <property type="entry name" value="TRANSLATION INITIATION FACTOR EIF-2B SUBUNIT EPSILON"/>
    <property type="match status" value="1"/>
</dbReference>
<dbReference type="PANTHER" id="PTHR45887">
    <property type="entry name" value="TRANSLATION INITIATION FACTOR EIF-2B SUBUNIT EPSILON"/>
    <property type="match status" value="1"/>
</dbReference>
<accession>A0AAN7TQ91</accession>